<comment type="similarity">
    <text evidence="9">Belongs to the carbohydrate kinase PfkB family. Ribokinase subfamily.</text>
</comment>
<keyword evidence="9" id="KW-0963">Cytoplasm</keyword>
<dbReference type="InterPro" id="IPR002139">
    <property type="entry name" value="Ribo/fructo_kinase"/>
</dbReference>
<evidence type="ECO:0000256" key="5">
    <source>
        <dbReference type="ARBA" id="ARBA00022840"/>
    </source>
</evidence>
<dbReference type="OrthoDB" id="415590at2759"/>
<feature type="binding site" evidence="9">
    <location>
        <begin position="276"/>
        <end position="277"/>
    </location>
    <ligand>
        <name>ATP</name>
        <dbReference type="ChEBI" id="CHEBI:30616"/>
    </ligand>
</feature>
<dbReference type="PANTHER" id="PTHR10584:SF166">
    <property type="entry name" value="RIBOKINASE"/>
    <property type="match status" value="1"/>
</dbReference>
<dbReference type="UniPathway" id="UPA00916">
    <property type="reaction ID" value="UER00889"/>
</dbReference>
<evidence type="ECO:0000256" key="2">
    <source>
        <dbReference type="ARBA" id="ARBA00022723"/>
    </source>
</evidence>
<proteinExistence type="inferred from homology"/>
<dbReference type="PRINTS" id="PR00990">
    <property type="entry name" value="RIBOKINASE"/>
</dbReference>
<comment type="subcellular location">
    <subcellularLocation>
        <location evidence="9">Cytoplasm</location>
    </subcellularLocation>
    <subcellularLocation>
        <location evidence="9">Nucleus</location>
    </subcellularLocation>
</comment>
<feature type="compositionally biased region" description="Basic and acidic residues" evidence="10">
    <location>
        <begin position="231"/>
        <end position="254"/>
    </location>
</feature>
<evidence type="ECO:0000256" key="7">
    <source>
        <dbReference type="ARBA" id="ARBA00022958"/>
    </source>
</evidence>
<name>A0A6P4IP39_DROKI</name>
<protein>
    <recommendedName>
        <fullName evidence="9">Ribokinase</fullName>
        <shortName evidence="9">RK</shortName>
        <ecNumber evidence="9">2.7.1.15</ecNumber>
    </recommendedName>
</protein>
<comment type="caution">
    <text evidence="9">Lacks conserved residue(s) required for the propagation of feature annotation.</text>
</comment>
<dbReference type="Gene3D" id="3.40.1190.20">
    <property type="match status" value="1"/>
</dbReference>
<keyword evidence="4 9" id="KW-0418">Kinase</keyword>
<dbReference type="SUPFAM" id="SSF53613">
    <property type="entry name" value="Ribokinase-like"/>
    <property type="match status" value="1"/>
</dbReference>
<comment type="cofactor">
    <cofactor evidence="9">
        <name>Mg(2+)</name>
        <dbReference type="ChEBI" id="CHEBI:18420"/>
    </cofactor>
    <text evidence="9">Requires a divalent cation, most likely magnesium in vivo, as an electrophilic catalyst to aid phosphoryl group transfer. It is the chelate of the metal and the nucleotide that is the actual substrate.</text>
</comment>
<dbReference type="GO" id="GO:0005524">
    <property type="term" value="F:ATP binding"/>
    <property type="evidence" value="ECO:0007669"/>
    <property type="project" value="UniProtKB-UniRule"/>
</dbReference>
<feature type="binding site" evidence="9">
    <location>
        <position position="303"/>
    </location>
    <ligand>
        <name>ATP</name>
        <dbReference type="ChEBI" id="CHEBI:30616"/>
    </ligand>
</feature>
<feature type="binding site" evidence="9">
    <location>
        <position position="185"/>
    </location>
    <ligand>
        <name>ATP</name>
        <dbReference type="ChEBI" id="CHEBI:30616"/>
    </ligand>
</feature>
<feature type="region of interest" description="Disordered" evidence="10">
    <location>
        <begin position="230"/>
        <end position="254"/>
    </location>
</feature>
<reference evidence="12" key="1">
    <citation type="submission" date="2025-05" db="UniProtKB">
        <authorList>
            <consortium name="RefSeq"/>
        </authorList>
    </citation>
    <scope>NUCLEOTIDE SEQUENCE [LARGE SCALE GENOMIC DNA]</scope>
    <source>
        <strain evidence="12">14028-0561.14</strain>
    </source>
</reference>
<comment type="activity regulation">
    <text evidence="9">Activated by a monovalent cation that binds near, but not in, the active site. The most likely occupant of the site in vivo is potassium. Ion binding induces a conformational change that may alter substrate affinity.</text>
</comment>
<dbReference type="OMA" id="NDAENMI"/>
<keyword evidence="9" id="KW-0539">Nucleus</keyword>
<evidence type="ECO:0000259" key="11">
    <source>
        <dbReference type="Pfam" id="PF00294"/>
    </source>
</evidence>
<keyword evidence="5 9" id="KW-0067">ATP-binding</keyword>
<evidence type="ECO:0000313" key="13">
    <source>
        <dbReference type="RefSeq" id="XP_017024238.1"/>
    </source>
</evidence>
<dbReference type="GeneID" id="108076058"/>
<feature type="compositionally biased region" description="Basic and acidic residues" evidence="10">
    <location>
        <begin position="339"/>
        <end position="349"/>
    </location>
</feature>
<feature type="region of interest" description="Disordered" evidence="10">
    <location>
        <begin position="338"/>
        <end position="409"/>
    </location>
</feature>
<comment type="subunit">
    <text evidence="9">Homodimer.</text>
</comment>
<dbReference type="GO" id="GO:0019303">
    <property type="term" value="P:D-ribose catabolic process"/>
    <property type="evidence" value="ECO:0007669"/>
    <property type="project" value="UniProtKB-UniRule"/>
</dbReference>
<dbReference type="AlphaFoldDB" id="A0A6P4IP39"/>
<evidence type="ECO:0000256" key="9">
    <source>
        <dbReference type="HAMAP-Rule" id="MF_03215"/>
    </source>
</evidence>
<evidence type="ECO:0000256" key="4">
    <source>
        <dbReference type="ARBA" id="ARBA00022777"/>
    </source>
</evidence>
<gene>
    <name evidence="13" type="primary">LOC108076058</name>
</gene>
<keyword evidence="12" id="KW-1185">Reference proteome</keyword>
<dbReference type="CDD" id="cd01174">
    <property type="entry name" value="ribokinase"/>
    <property type="match status" value="1"/>
</dbReference>
<keyword evidence="6 9" id="KW-0460">Magnesium</keyword>
<evidence type="ECO:0000256" key="6">
    <source>
        <dbReference type="ARBA" id="ARBA00022842"/>
    </source>
</evidence>
<evidence type="ECO:0000256" key="1">
    <source>
        <dbReference type="ARBA" id="ARBA00022679"/>
    </source>
</evidence>
<feature type="binding site" evidence="9">
    <location>
        <position position="318"/>
    </location>
    <ligand>
        <name>K(+)</name>
        <dbReference type="ChEBI" id="CHEBI:29103"/>
    </ligand>
</feature>
<feature type="binding site" evidence="9">
    <location>
        <position position="277"/>
    </location>
    <ligand>
        <name>substrate</name>
    </ligand>
</feature>
<feature type="binding site" evidence="9">
    <location>
        <position position="309"/>
    </location>
    <ligand>
        <name>K(+)</name>
        <dbReference type="ChEBI" id="CHEBI:29103"/>
    </ligand>
</feature>
<keyword evidence="1 9" id="KW-0808">Transferase</keyword>
<feature type="domain" description="Carbohydrate kinase PfkB" evidence="11">
    <location>
        <begin position="6"/>
        <end position="320"/>
    </location>
</feature>
<feature type="binding site" evidence="9">
    <location>
        <begin position="42"/>
        <end position="46"/>
    </location>
    <ligand>
        <name>substrate</name>
    </ligand>
</feature>
<dbReference type="InterPro" id="IPR029056">
    <property type="entry name" value="Ribokinase-like"/>
</dbReference>
<dbReference type="RefSeq" id="XP_017024238.1">
    <property type="nucleotide sequence ID" value="XM_017168749.3"/>
</dbReference>
<feature type="binding site" evidence="9">
    <location>
        <position position="271"/>
    </location>
    <ligand>
        <name>K(+)</name>
        <dbReference type="ChEBI" id="CHEBI:29103"/>
    </ligand>
</feature>
<dbReference type="InterPro" id="IPR011611">
    <property type="entry name" value="PfkB_dom"/>
</dbReference>
<keyword evidence="2 9" id="KW-0479">Metal-binding</keyword>
<dbReference type="EC" id="2.7.1.15" evidence="9"/>
<organism evidence="12 13">
    <name type="scientific">Drosophila kikkawai</name>
    <name type="common">Fruit fly</name>
    <dbReference type="NCBI Taxonomy" id="30033"/>
    <lineage>
        <taxon>Eukaryota</taxon>
        <taxon>Metazoa</taxon>
        <taxon>Ecdysozoa</taxon>
        <taxon>Arthropoda</taxon>
        <taxon>Hexapoda</taxon>
        <taxon>Insecta</taxon>
        <taxon>Pterygota</taxon>
        <taxon>Neoptera</taxon>
        <taxon>Endopterygota</taxon>
        <taxon>Diptera</taxon>
        <taxon>Brachycera</taxon>
        <taxon>Muscomorpha</taxon>
        <taxon>Ephydroidea</taxon>
        <taxon>Drosophilidae</taxon>
        <taxon>Drosophila</taxon>
        <taxon>Sophophora</taxon>
    </lineage>
</organism>
<evidence type="ECO:0000256" key="3">
    <source>
        <dbReference type="ARBA" id="ARBA00022741"/>
    </source>
</evidence>
<dbReference type="GO" id="GO:0004747">
    <property type="term" value="F:ribokinase activity"/>
    <property type="evidence" value="ECO:0007669"/>
    <property type="project" value="UniProtKB-UniRule"/>
</dbReference>
<dbReference type="HAMAP" id="MF_01987">
    <property type="entry name" value="Ribokinase"/>
    <property type="match status" value="1"/>
</dbReference>
<feature type="binding site" evidence="9">
    <location>
        <position position="273"/>
    </location>
    <ligand>
        <name>K(+)</name>
        <dbReference type="ChEBI" id="CHEBI:29103"/>
    </ligand>
</feature>
<evidence type="ECO:0000256" key="10">
    <source>
        <dbReference type="SAM" id="MobiDB-lite"/>
    </source>
</evidence>
<comment type="function">
    <text evidence="9">Catalyzes the phosphorylation of ribose at O-5 in a reaction requiring ATP and magnesium. The resulting D-ribose-5-phosphate can then be used either for sythesis of nucleotides, histidine, and tryptophan, or as a component of the pentose phosphate pathway.</text>
</comment>
<comment type="pathway">
    <text evidence="9">Carbohydrate metabolism; D-ribose degradation; D-ribose 5-phosphate from beta-D-ribopyranose: step 2/2.</text>
</comment>
<dbReference type="Proteomes" id="UP001652661">
    <property type="component" value="Chromosome 2L"/>
</dbReference>
<keyword evidence="8 9" id="KW-0119">Carbohydrate metabolism</keyword>
<evidence type="ECO:0000313" key="12">
    <source>
        <dbReference type="Proteomes" id="UP001652661"/>
    </source>
</evidence>
<feature type="binding site" evidence="9">
    <location>
        <position position="143"/>
    </location>
    <ligand>
        <name>substrate</name>
    </ligand>
</feature>
<keyword evidence="7 9" id="KW-0630">Potassium</keyword>
<keyword evidence="3 9" id="KW-0547">Nucleotide-binding</keyword>
<dbReference type="GO" id="GO:0005829">
    <property type="term" value="C:cytosol"/>
    <property type="evidence" value="ECO:0007669"/>
    <property type="project" value="TreeGrafter"/>
</dbReference>
<comment type="catalytic activity">
    <reaction evidence="9">
        <text>D-ribose + ATP = D-ribose 5-phosphate + ADP + H(+)</text>
        <dbReference type="Rhea" id="RHEA:13697"/>
        <dbReference type="ChEBI" id="CHEBI:15378"/>
        <dbReference type="ChEBI" id="CHEBI:30616"/>
        <dbReference type="ChEBI" id="CHEBI:47013"/>
        <dbReference type="ChEBI" id="CHEBI:78346"/>
        <dbReference type="ChEBI" id="CHEBI:456216"/>
        <dbReference type="EC" id="2.7.1.15"/>
    </reaction>
</comment>
<dbReference type="GO" id="GO:0005634">
    <property type="term" value="C:nucleus"/>
    <property type="evidence" value="ECO:0007669"/>
    <property type="project" value="UniProtKB-SubCell"/>
</dbReference>
<feature type="binding site" evidence="9">
    <location>
        <position position="312"/>
    </location>
    <ligand>
        <name>K(+)</name>
        <dbReference type="ChEBI" id="CHEBI:29103"/>
    </ligand>
</feature>
<evidence type="ECO:0000256" key="8">
    <source>
        <dbReference type="ARBA" id="ARBA00023277"/>
    </source>
</evidence>
<feature type="binding site" evidence="9">
    <location>
        <position position="314"/>
    </location>
    <ligand>
        <name>K(+)</name>
        <dbReference type="ChEBI" id="CHEBI:29103"/>
    </ligand>
</feature>
<feature type="active site" description="Proton acceptor" evidence="9">
    <location>
        <position position="277"/>
    </location>
</feature>
<feature type="compositionally biased region" description="Pro residues" evidence="10">
    <location>
        <begin position="352"/>
        <end position="362"/>
    </location>
</feature>
<dbReference type="Pfam" id="PF00294">
    <property type="entry name" value="PfkB"/>
    <property type="match status" value="1"/>
</dbReference>
<feature type="binding site" evidence="9">
    <location>
        <begin position="222"/>
        <end position="227"/>
    </location>
    <ligand>
        <name>ATP</name>
        <dbReference type="ChEBI" id="CHEBI:30616"/>
    </ligand>
</feature>
<dbReference type="PANTHER" id="PTHR10584">
    <property type="entry name" value="SUGAR KINASE"/>
    <property type="match status" value="1"/>
</dbReference>
<dbReference type="GO" id="GO:0046872">
    <property type="term" value="F:metal ion binding"/>
    <property type="evidence" value="ECO:0007669"/>
    <property type="project" value="UniProtKB-KW"/>
</dbReference>
<accession>A0A6P4IP39</accession>
<reference evidence="13" key="2">
    <citation type="submission" date="2025-08" db="UniProtKB">
        <authorList>
            <consortium name="RefSeq"/>
        </authorList>
    </citation>
    <scope>IDENTIFICATION</scope>
    <source>
        <strain evidence="13">14028-0561.14</strain>
        <tissue evidence="13">Whole fly</tissue>
    </source>
</reference>
<sequence length="409" mass="43991">MGKSLDVLAFGAVTIEYISHVEKLPKPGEIVTGSYMETCFGGRAANQCVAAAKLGASTALVAKVGKDKSGDEYLEYLENLSVEVKHIRQVKDCPTGMSEIAASEEGEFYTINVPGANASLSSKDVSNAKNAFKRAKVLLCQLETNMRLTTYALRQFKGFSILHVSPLRPDIPDDLIKLPSILVANELAAAQLADMEKVETLQQARQAAETILSKGAKSVIITMGDQGAVHMTKDKKDKAKNKDKATDKQEDKDKELVCTHVPAADVPNLADRSGAGDAFVGSLAYHITRFPKLPREHHIAAAHSCAAQSMGKLGTQPSFPGKEGAKNDLCMTTPTYNVLRDEDPRDSSDSKPSPPPSPPPPAAVAEERSSADPPPKQPSSARETINEAPEEPEKKAKSKKKFGKSKLEE</sequence>
<dbReference type="InterPro" id="IPR011877">
    <property type="entry name" value="Ribokinase"/>
</dbReference>
<feature type="compositionally biased region" description="Basic residues" evidence="10">
    <location>
        <begin position="396"/>
        <end position="409"/>
    </location>
</feature>